<sequence length="154" mass="16981">MRHPGVRFPPPVLFVAGLVAGWALDRYGRALPLPGVGTAAARGVGLVLVLLGLALVGWGIATFRRARTAIIPHYPASQVVDRGPYRFTRNPMYTGFTIVYLGVTALLRSAWPLLLLPLVLVALVRLVIAREERYLRAAFGADYDAYCARVRRWL</sequence>
<evidence type="ECO:0000313" key="6">
    <source>
        <dbReference type="EMBL" id="CAA9329052.1"/>
    </source>
</evidence>
<dbReference type="GO" id="GO:0016740">
    <property type="term" value="F:transferase activity"/>
    <property type="evidence" value="ECO:0007669"/>
    <property type="project" value="UniProtKB-ARBA"/>
</dbReference>
<dbReference type="AlphaFoldDB" id="A0A6J4LF53"/>
<name>A0A6J4LF53_9BACT</name>
<comment type="subcellular location">
    <subcellularLocation>
        <location evidence="1">Endomembrane system</location>
        <topology evidence="1">Multi-pass membrane protein</topology>
    </subcellularLocation>
</comment>
<gene>
    <name evidence="6" type="ORF">AVDCRST_MAG40-1827</name>
</gene>
<dbReference type="PANTHER" id="PTHR12714:SF24">
    <property type="entry name" value="SLR1182 PROTEIN"/>
    <property type="match status" value="1"/>
</dbReference>
<dbReference type="Pfam" id="PF04191">
    <property type="entry name" value="PEMT"/>
    <property type="match status" value="1"/>
</dbReference>
<dbReference type="PANTHER" id="PTHR12714">
    <property type="entry name" value="PROTEIN-S ISOPRENYLCYSTEINE O-METHYLTRANSFERASE"/>
    <property type="match status" value="1"/>
</dbReference>
<feature type="transmembrane region" description="Helical" evidence="5">
    <location>
        <begin position="40"/>
        <end position="61"/>
    </location>
</feature>
<evidence type="ECO:0000256" key="2">
    <source>
        <dbReference type="ARBA" id="ARBA00022692"/>
    </source>
</evidence>
<keyword evidence="2 5" id="KW-0812">Transmembrane</keyword>
<reference evidence="6" key="1">
    <citation type="submission" date="2020-02" db="EMBL/GenBank/DDBJ databases">
        <authorList>
            <person name="Meier V. D."/>
        </authorList>
    </citation>
    <scope>NUCLEOTIDE SEQUENCE</scope>
    <source>
        <strain evidence="6">AVDCRST_MAG40</strain>
    </source>
</reference>
<evidence type="ECO:0000256" key="4">
    <source>
        <dbReference type="ARBA" id="ARBA00023136"/>
    </source>
</evidence>
<evidence type="ECO:0000256" key="1">
    <source>
        <dbReference type="ARBA" id="ARBA00004127"/>
    </source>
</evidence>
<feature type="transmembrane region" description="Helical" evidence="5">
    <location>
        <begin position="91"/>
        <end position="107"/>
    </location>
</feature>
<feature type="transmembrane region" description="Helical" evidence="5">
    <location>
        <begin position="113"/>
        <end position="129"/>
    </location>
</feature>
<proteinExistence type="predicted"/>
<protein>
    <recommendedName>
        <fullName evidence="7">Isoprenylcysteine carboxylmethyltransferase family protein</fullName>
    </recommendedName>
</protein>
<dbReference type="GO" id="GO:0012505">
    <property type="term" value="C:endomembrane system"/>
    <property type="evidence" value="ECO:0007669"/>
    <property type="project" value="UniProtKB-SubCell"/>
</dbReference>
<evidence type="ECO:0000256" key="5">
    <source>
        <dbReference type="SAM" id="Phobius"/>
    </source>
</evidence>
<keyword evidence="3 5" id="KW-1133">Transmembrane helix</keyword>
<keyword evidence="4 5" id="KW-0472">Membrane</keyword>
<organism evidence="6">
    <name type="scientific">uncultured Gemmatimonadaceae bacterium</name>
    <dbReference type="NCBI Taxonomy" id="246130"/>
    <lineage>
        <taxon>Bacteria</taxon>
        <taxon>Pseudomonadati</taxon>
        <taxon>Gemmatimonadota</taxon>
        <taxon>Gemmatimonadia</taxon>
        <taxon>Gemmatimonadales</taxon>
        <taxon>Gemmatimonadaceae</taxon>
        <taxon>environmental samples</taxon>
    </lineage>
</organism>
<dbReference type="Gene3D" id="1.20.120.1630">
    <property type="match status" value="1"/>
</dbReference>
<dbReference type="InterPro" id="IPR007318">
    <property type="entry name" value="Phopholipid_MeTrfase"/>
</dbReference>
<dbReference type="EMBL" id="CADCTX010000570">
    <property type="protein sequence ID" value="CAA9329052.1"/>
    <property type="molecule type" value="Genomic_DNA"/>
</dbReference>
<evidence type="ECO:0008006" key="7">
    <source>
        <dbReference type="Google" id="ProtNLM"/>
    </source>
</evidence>
<accession>A0A6J4LF53</accession>
<evidence type="ECO:0000256" key="3">
    <source>
        <dbReference type="ARBA" id="ARBA00022989"/>
    </source>
</evidence>